<sequence length="72" mass="8288">MASRIQEKKHLSFNSLRKSLSQHINASTDSRKNSASQYAHHDVVMSGFACMYFQDPSLVQFQQRLETSRGRN</sequence>
<proteinExistence type="predicted"/>
<name>A0A3L8Q0W3_9GAMM</name>
<dbReference type="AlphaFoldDB" id="A0A3L8Q0W3"/>
<keyword evidence="2" id="KW-1185">Reference proteome</keyword>
<dbReference type="RefSeq" id="WP_207819196.1">
    <property type="nucleotide sequence ID" value="NZ_ML014756.1"/>
</dbReference>
<accession>A0A3L8Q0W3</accession>
<gene>
    <name evidence="1" type="ORF">D5018_03180</name>
</gene>
<feature type="non-terminal residue" evidence="1">
    <location>
        <position position="72"/>
    </location>
</feature>
<reference evidence="1 2" key="1">
    <citation type="submission" date="2018-09" db="EMBL/GenBank/DDBJ databases">
        <title>Phylogeny of the Shewanellaceae, and recommendation for two new genera, Pseudoshewanella and Parashewanella.</title>
        <authorList>
            <person name="Wang G."/>
        </authorList>
    </citation>
    <scope>NUCLEOTIDE SEQUENCE [LARGE SCALE GENOMIC DNA]</scope>
    <source>
        <strain evidence="1 2">C51</strain>
    </source>
</reference>
<comment type="caution">
    <text evidence="1">The sequence shown here is derived from an EMBL/GenBank/DDBJ whole genome shotgun (WGS) entry which is preliminary data.</text>
</comment>
<dbReference type="EMBL" id="QZEI01000005">
    <property type="protein sequence ID" value="RLV61276.1"/>
    <property type="molecule type" value="Genomic_DNA"/>
</dbReference>
<evidence type="ECO:0000313" key="1">
    <source>
        <dbReference type="EMBL" id="RLV61276.1"/>
    </source>
</evidence>
<protein>
    <submittedName>
        <fullName evidence="1">Uncharacterized protein</fullName>
    </submittedName>
</protein>
<evidence type="ECO:0000313" key="2">
    <source>
        <dbReference type="Proteomes" id="UP000281474"/>
    </source>
</evidence>
<organism evidence="1 2">
    <name type="scientific">Parashewanella curva</name>
    <dbReference type="NCBI Taxonomy" id="2338552"/>
    <lineage>
        <taxon>Bacteria</taxon>
        <taxon>Pseudomonadati</taxon>
        <taxon>Pseudomonadota</taxon>
        <taxon>Gammaproteobacteria</taxon>
        <taxon>Alteromonadales</taxon>
        <taxon>Shewanellaceae</taxon>
        <taxon>Parashewanella</taxon>
    </lineage>
</organism>
<dbReference type="Proteomes" id="UP000281474">
    <property type="component" value="Unassembled WGS sequence"/>
</dbReference>